<feature type="region of interest" description="Disordered" evidence="1">
    <location>
        <begin position="1"/>
        <end position="22"/>
    </location>
</feature>
<keyword evidence="3" id="KW-1185">Reference proteome</keyword>
<dbReference type="EMBL" id="PDNA01000091">
    <property type="protein sequence ID" value="PGH14674.1"/>
    <property type="molecule type" value="Genomic_DNA"/>
</dbReference>
<accession>A0A2B7XSC9</accession>
<dbReference type="AlphaFoldDB" id="A0A2B7XSC9"/>
<protein>
    <recommendedName>
        <fullName evidence="4">Myb-like domain-containing protein</fullName>
    </recommendedName>
</protein>
<reference evidence="2 3" key="1">
    <citation type="submission" date="2017-10" db="EMBL/GenBank/DDBJ databases">
        <title>Comparative genomics in systemic dimorphic fungi from Ajellomycetaceae.</title>
        <authorList>
            <person name="Munoz J.F."/>
            <person name="Mcewen J.G."/>
            <person name="Clay O.K."/>
            <person name="Cuomo C.A."/>
        </authorList>
    </citation>
    <scope>NUCLEOTIDE SEQUENCE [LARGE SCALE GENOMIC DNA]</scope>
    <source>
        <strain evidence="2 3">UAMH7299</strain>
    </source>
</reference>
<sequence>MHAPFASKENAPLKEVKEESGSWDEIAKRFPGRSKATLQVRYFTSMKDHTPSTRKLKARKCGCR</sequence>
<dbReference type="Proteomes" id="UP000224634">
    <property type="component" value="Unassembled WGS sequence"/>
</dbReference>
<name>A0A2B7XSC9_POLH7</name>
<evidence type="ECO:0000313" key="2">
    <source>
        <dbReference type="EMBL" id="PGH14674.1"/>
    </source>
</evidence>
<evidence type="ECO:0008006" key="4">
    <source>
        <dbReference type="Google" id="ProtNLM"/>
    </source>
</evidence>
<comment type="caution">
    <text evidence="2">The sequence shown here is derived from an EMBL/GenBank/DDBJ whole genome shotgun (WGS) entry which is preliminary data.</text>
</comment>
<feature type="compositionally biased region" description="Basic and acidic residues" evidence="1">
    <location>
        <begin position="11"/>
        <end position="22"/>
    </location>
</feature>
<dbReference type="Gene3D" id="1.10.10.60">
    <property type="entry name" value="Homeodomain-like"/>
    <property type="match status" value="1"/>
</dbReference>
<organism evidence="2 3">
    <name type="scientific">Polytolypa hystricis (strain UAMH7299)</name>
    <dbReference type="NCBI Taxonomy" id="1447883"/>
    <lineage>
        <taxon>Eukaryota</taxon>
        <taxon>Fungi</taxon>
        <taxon>Dikarya</taxon>
        <taxon>Ascomycota</taxon>
        <taxon>Pezizomycotina</taxon>
        <taxon>Eurotiomycetes</taxon>
        <taxon>Eurotiomycetidae</taxon>
        <taxon>Onygenales</taxon>
        <taxon>Onygenales incertae sedis</taxon>
        <taxon>Polytolypa</taxon>
    </lineage>
</organism>
<dbReference type="SUPFAM" id="SSF46689">
    <property type="entry name" value="Homeodomain-like"/>
    <property type="match status" value="1"/>
</dbReference>
<gene>
    <name evidence="2" type="ORF">AJ80_05855</name>
</gene>
<proteinExistence type="predicted"/>
<evidence type="ECO:0000313" key="3">
    <source>
        <dbReference type="Proteomes" id="UP000224634"/>
    </source>
</evidence>
<dbReference type="OrthoDB" id="4188719at2759"/>
<evidence type="ECO:0000256" key="1">
    <source>
        <dbReference type="SAM" id="MobiDB-lite"/>
    </source>
</evidence>
<dbReference type="InterPro" id="IPR009057">
    <property type="entry name" value="Homeodomain-like_sf"/>
</dbReference>
<dbReference type="STRING" id="1447883.A0A2B7XSC9"/>